<dbReference type="Gene3D" id="2.40.50.140">
    <property type="entry name" value="Nucleic acid-binding proteins"/>
    <property type="match status" value="1"/>
</dbReference>
<dbReference type="InterPro" id="IPR019984">
    <property type="entry name" value="Ribosomal_uS17_bact/chlr"/>
</dbReference>
<evidence type="ECO:0000256" key="1">
    <source>
        <dbReference type="ARBA" id="ARBA00010254"/>
    </source>
</evidence>
<dbReference type="PANTHER" id="PTHR10744:SF1">
    <property type="entry name" value="SMALL RIBOSOMAL SUBUNIT PROTEIN US17M"/>
    <property type="match status" value="1"/>
</dbReference>
<evidence type="ECO:0000256" key="7">
    <source>
        <dbReference type="RuleBase" id="RU003872"/>
    </source>
</evidence>
<dbReference type="HAMAP" id="MF_01345_B">
    <property type="entry name" value="Ribosomal_uS17_B"/>
    <property type="match status" value="1"/>
</dbReference>
<comment type="similarity">
    <text evidence="1 6 7">Belongs to the universal ribosomal protein uS17 family.</text>
</comment>
<dbReference type="GO" id="GO:0019843">
    <property type="term" value="F:rRNA binding"/>
    <property type="evidence" value="ECO:0007669"/>
    <property type="project" value="UniProtKB-UniRule"/>
</dbReference>
<dbReference type="EMBL" id="MWDQ01000150">
    <property type="protein sequence ID" value="OQB71784.1"/>
    <property type="molecule type" value="Genomic_DNA"/>
</dbReference>
<name>A0A1V6C4N3_UNCT6</name>
<accession>A0A1V6C4N3</accession>
<keyword evidence="4 6" id="KW-0689">Ribosomal protein</keyword>
<keyword evidence="2 6" id="KW-0699">rRNA-binding</keyword>
<organism evidence="8">
    <name type="scientific">candidate division TA06 bacterium ADurb.Bin131</name>
    <dbReference type="NCBI Taxonomy" id="1852827"/>
    <lineage>
        <taxon>Bacteria</taxon>
        <taxon>Bacteria division TA06</taxon>
    </lineage>
</organism>
<gene>
    <name evidence="6 8" type="primary">rpsQ</name>
    <name evidence="8" type="ORF">BWX89_01705</name>
</gene>
<dbReference type="InterPro" id="IPR019979">
    <property type="entry name" value="Ribosomal_uS17_CS"/>
</dbReference>
<evidence type="ECO:0000256" key="4">
    <source>
        <dbReference type="ARBA" id="ARBA00022980"/>
    </source>
</evidence>
<dbReference type="InterPro" id="IPR000266">
    <property type="entry name" value="Ribosomal_uS17"/>
</dbReference>
<dbReference type="Pfam" id="PF00366">
    <property type="entry name" value="Ribosomal_S17"/>
    <property type="match status" value="1"/>
</dbReference>
<proteinExistence type="inferred from homology"/>
<dbReference type="CDD" id="cd00364">
    <property type="entry name" value="Ribosomal_uS17"/>
    <property type="match status" value="1"/>
</dbReference>
<evidence type="ECO:0000313" key="8">
    <source>
        <dbReference type="EMBL" id="OQB71784.1"/>
    </source>
</evidence>
<evidence type="ECO:0000256" key="6">
    <source>
        <dbReference type="HAMAP-Rule" id="MF_01345"/>
    </source>
</evidence>
<protein>
    <recommendedName>
        <fullName evidence="6">Small ribosomal subunit protein uS17</fullName>
    </recommendedName>
</protein>
<dbReference type="AlphaFoldDB" id="A0A1V6C4N3"/>
<dbReference type="PRINTS" id="PR00973">
    <property type="entry name" value="RIBOSOMALS17"/>
</dbReference>
<reference evidence="8" key="1">
    <citation type="submission" date="2017-02" db="EMBL/GenBank/DDBJ databases">
        <title>Delving into the versatile metabolic prowess of the omnipresent phylum Bacteroidetes.</title>
        <authorList>
            <person name="Nobu M.K."/>
            <person name="Mei R."/>
            <person name="Narihiro T."/>
            <person name="Kuroda K."/>
            <person name="Liu W.-T."/>
        </authorList>
    </citation>
    <scope>NUCLEOTIDE SEQUENCE</scope>
    <source>
        <strain evidence="8">ADurb.Bin131</strain>
    </source>
</reference>
<dbReference type="GO" id="GO:0003735">
    <property type="term" value="F:structural constituent of ribosome"/>
    <property type="evidence" value="ECO:0007669"/>
    <property type="project" value="UniProtKB-UniRule"/>
</dbReference>
<dbReference type="InterPro" id="IPR012340">
    <property type="entry name" value="NA-bd_OB-fold"/>
</dbReference>
<dbReference type="GO" id="GO:0022627">
    <property type="term" value="C:cytosolic small ribosomal subunit"/>
    <property type="evidence" value="ECO:0007669"/>
    <property type="project" value="UniProtKB-UniRule"/>
</dbReference>
<evidence type="ECO:0000256" key="2">
    <source>
        <dbReference type="ARBA" id="ARBA00022730"/>
    </source>
</evidence>
<evidence type="ECO:0000256" key="5">
    <source>
        <dbReference type="ARBA" id="ARBA00023274"/>
    </source>
</evidence>
<dbReference type="NCBIfam" id="TIGR03635">
    <property type="entry name" value="uS17_bact"/>
    <property type="match status" value="1"/>
</dbReference>
<dbReference type="Proteomes" id="UP000485562">
    <property type="component" value="Unassembled WGS sequence"/>
</dbReference>
<keyword evidence="5 6" id="KW-0687">Ribonucleoprotein</keyword>
<dbReference type="SUPFAM" id="SSF50249">
    <property type="entry name" value="Nucleic acid-binding proteins"/>
    <property type="match status" value="1"/>
</dbReference>
<sequence>MVQSNSQKIRIKKKGVVISDKMDKTRVILVETLARHPLYLKVVRKRNKFYAHDETNMSKNGDVVLIKQCRPLSKTKRWKVVDILKKSDVKDKGVTNGAGENNT</sequence>
<dbReference type="NCBIfam" id="NF004123">
    <property type="entry name" value="PRK05610.1"/>
    <property type="match status" value="1"/>
</dbReference>
<dbReference type="PANTHER" id="PTHR10744">
    <property type="entry name" value="40S RIBOSOMAL PROTEIN S11 FAMILY MEMBER"/>
    <property type="match status" value="1"/>
</dbReference>
<dbReference type="PROSITE" id="PS00056">
    <property type="entry name" value="RIBOSOMAL_S17"/>
    <property type="match status" value="1"/>
</dbReference>
<evidence type="ECO:0000256" key="3">
    <source>
        <dbReference type="ARBA" id="ARBA00022884"/>
    </source>
</evidence>
<keyword evidence="3 6" id="KW-0694">RNA-binding</keyword>
<comment type="function">
    <text evidence="6">One of the primary rRNA binding proteins, it binds specifically to the 5'-end of 16S ribosomal RNA.</text>
</comment>
<comment type="subunit">
    <text evidence="6">Part of the 30S ribosomal subunit.</text>
</comment>
<dbReference type="GO" id="GO:0006412">
    <property type="term" value="P:translation"/>
    <property type="evidence" value="ECO:0007669"/>
    <property type="project" value="UniProtKB-UniRule"/>
</dbReference>
<comment type="caution">
    <text evidence="8">The sequence shown here is derived from an EMBL/GenBank/DDBJ whole genome shotgun (WGS) entry which is preliminary data.</text>
</comment>